<dbReference type="OrthoDB" id="5516626at2"/>
<keyword evidence="3" id="KW-1185">Reference proteome</keyword>
<dbReference type="GO" id="GO:0035438">
    <property type="term" value="F:cyclic-di-GMP binding"/>
    <property type="evidence" value="ECO:0007669"/>
    <property type="project" value="InterPro"/>
</dbReference>
<reference evidence="2 3" key="1">
    <citation type="journal article" date="2007" name="Proc. Natl. Acad. Sci. U.S.A.">
        <title>The genome of Syntrophus aciditrophicus: life at the thermodynamic limit of microbial growth.</title>
        <authorList>
            <person name="McInerney M.J."/>
            <person name="Rohlin L."/>
            <person name="Mouttaki H."/>
            <person name="Kim U."/>
            <person name="Krupp R.S."/>
            <person name="Rios-Hernandez L."/>
            <person name="Sieber J."/>
            <person name="Struchtemeyer C.G."/>
            <person name="Bhattacharyya A."/>
            <person name="Campbell J.W."/>
            <person name="Gunsalus R.P."/>
        </authorList>
    </citation>
    <scope>NUCLEOTIDE SEQUENCE [LARGE SCALE GENOMIC DNA]</scope>
    <source>
        <strain evidence="2 3">SB</strain>
    </source>
</reference>
<dbReference type="Pfam" id="PF07238">
    <property type="entry name" value="PilZ"/>
    <property type="match status" value="1"/>
</dbReference>
<dbReference type="eggNOG" id="ENOG50334I3">
    <property type="taxonomic scope" value="Bacteria"/>
</dbReference>
<dbReference type="EMBL" id="CP000252">
    <property type="protein sequence ID" value="ABC77079.1"/>
    <property type="molecule type" value="Genomic_DNA"/>
</dbReference>
<name>Q2LSL7_SYNAS</name>
<dbReference type="Gene3D" id="2.40.10.220">
    <property type="entry name" value="predicted glycosyltransferase like domains"/>
    <property type="match status" value="1"/>
</dbReference>
<dbReference type="HOGENOM" id="CLU_1509938_0_0_7"/>
<evidence type="ECO:0000313" key="3">
    <source>
        <dbReference type="Proteomes" id="UP000001933"/>
    </source>
</evidence>
<evidence type="ECO:0000313" key="2">
    <source>
        <dbReference type="EMBL" id="ABC77079.1"/>
    </source>
</evidence>
<dbReference type="RefSeq" id="WP_011417108.1">
    <property type="nucleotide sequence ID" value="NC_007759.1"/>
</dbReference>
<dbReference type="Proteomes" id="UP000001933">
    <property type="component" value="Chromosome"/>
</dbReference>
<proteinExistence type="predicted"/>
<dbReference type="InterPro" id="IPR009875">
    <property type="entry name" value="PilZ_domain"/>
</dbReference>
<feature type="domain" description="PilZ" evidence="1">
    <location>
        <begin position="84"/>
        <end position="166"/>
    </location>
</feature>
<sequence>MEKGKSDIDKRQFSRVEAFIPLSYRLVPEQELAFLKSRILDQTYPKNPKVLPETADSALYGSLCILNAKLDQILHLLTLRNEGFNALSSRLVNISGAGLCFTTPEKFAEGDIIEIKTFLSPHKNRALCLYGMIIASEERAEGYRLSLSFVQMDDSVREEIVKFVFERERELLREKRGS</sequence>
<dbReference type="DNASU" id="3882500"/>
<accession>Q2LSL7</accession>
<dbReference type="InParanoid" id="Q2LSL7"/>
<protein>
    <submittedName>
        <fullName evidence="2">Hypothetical cytosolic protein</fullName>
    </submittedName>
</protein>
<dbReference type="STRING" id="56780.SYN_00958"/>
<dbReference type="KEGG" id="sat:SYN_00958"/>
<gene>
    <name evidence="2" type="ORF">SYN_00958</name>
</gene>
<organism evidence="2 3">
    <name type="scientific">Syntrophus aciditrophicus (strain SB)</name>
    <dbReference type="NCBI Taxonomy" id="56780"/>
    <lineage>
        <taxon>Bacteria</taxon>
        <taxon>Pseudomonadati</taxon>
        <taxon>Thermodesulfobacteriota</taxon>
        <taxon>Syntrophia</taxon>
        <taxon>Syntrophales</taxon>
        <taxon>Syntrophaceae</taxon>
        <taxon>Syntrophus</taxon>
    </lineage>
</organism>
<dbReference type="AlphaFoldDB" id="Q2LSL7"/>
<evidence type="ECO:0000259" key="1">
    <source>
        <dbReference type="Pfam" id="PF07238"/>
    </source>
</evidence>